<gene>
    <name evidence="4" type="ORF">SOCG_04136</name>
</gene>
<dbReference type="OMA" id="AFLRCHP"/>
<evidence type="ECO:0000313" key="4">
    <source>
        <dbReference type="EMBL" id="EPX70821.1"/>
    </source>
</evidence>
<reference evidence="4 5" key="1">
    <citation type="journal article" date="2011" name="Science">
        <title>Comparative functional genomics of the fission yeasts.</title>
        <authorList>
            <person name="Rhind N."/>
            <person name="Chen Z."/>
            <person name="Yassour M."/>
            <person name="Thompson D.A."/>
            <person name="Haas B.J."/>
            <person name="Habib N."/>
            <person name="Wapinski I."/>
            <person name="Roy S."/>
            <person name="Lin M.F."/>
            <person name="Heiman D.I."/>
            <person name="Young S.K."/>
            <person name="Furuya K."/>
            <person name="Guo Y."/>
            <person name="Pidoux A."/>
            <person name="Chen H.M."/>
            <person name="Robbertse B."/>
            <person name="Goldberg J.M."/>
            <person name="Aoki K."/>
            <person name="Bayne E.H."/>
            <person name="Berlin A.M."/>
            <person name="Desjardins C.A."/>
            <person name="Dobbs E."/>
            <person name="Dukaj L."/>
            <person name="Fan L."/>
            <person name="FitzGerald M.G."/>
            <person name="French C."/>
            <person name="Gujja S."/>
            <person name="Hansen K."/>
            <person name="Keifenheim D."/>
            <person name="Levin J.Z."/>
            <person name="Mosher R.A."/>
            <person name="Mueller C.A."/>
            <person name="Pfiffner J."/>
            <person name="Priest M."/>
            <person name="Russ C."/>
            <person name="Smialowska A."/>
            <person name="Swoboda P."/>
            <person name="Sykes S.M."/>
            <person name="Vaughn M."/>
            <person name="Vengrova S."/>
            <person name="Yoder R."/>
            <person name="Zeng Q."/>
            <person name="Allshire R."/>
            <person name="Baulcombe D."/>
            <person name="Birren B.W."/>
            <person name="Brown W."/>
            <person name="Ekwall K."/>
            <person name="Kellis M."/>
            <person name="Leatherwood J."/>
            <person name="Levin H."/>
            <person name="Margalit H."/>
            <person name="Martienssen R."/>
            <person name="Nieduszynski C.A."/>
            <person name="Spatafora J.W."/>
            <person name="Friedman N."/>
            <person name="Dalgaard J.Z."/>
            <person name="Baumann P."/>
            <person name="Niki H."/>
            <person name="Regev A."/>
            <person name="Nusbaum C."/>
        </authorList>
    </citation>
    <scope>NUCLEOTIDE SEQUENCE [LARGE SCALE GENOMIC DNA]</scope>
    <source>
        <strain evidence="5">yFS286</strain>
    </source>
</reference>
<dbReference type="InterPro" id="IPR012340">
    <property type="entry name" value="NA-bd_OB-fold"/>
</dbReference>
<feature type="compositionally biased region" description="Basic residues" evidence="2">
    <location>
        <begin position="175"/>
        <end position="186"/>
    </location>
</feature>
<dbReference type="VEuPathDB" id="FungiDB:SOCG_04136"/>
<evidence type="ECO:0000256" key="2">
    <source>
        <dbReference type="SAM" id="MobiDB-lite"/>
    </source>
</evidence>
<dbReference type="Pfam" id="PF00773">
    <property type="entry name" value="RNB"/>
    <property type="match status" value="1"/>
</dbReference>
<sequence>MNVDSTKASTYPFAKYYPAPKIMRKLAKSEEKQDRKHSKFRNNPNKKIPRKKPAKMNEELASTEKAQTSDPPTMGLGAGLLEKVKDIVHESSSSSKKPNNEVKSAPKKQSGKPSGKKPESRKIVSSPPKSSSDDNKGVIQEKFKGKENKTSGSRKHEKTPKAQVPSTVMDEKALTKPKKSKKKSFKKSKDDKKIVPEKQEDKEHQVSAPINKSSKNMRRKQVYEMYYTRQEVIEGLNSGKLFKGTLRILDNHRSAFVCMEDRPDFYIDGPIARNRALHNDIVVVKPIEDKNDNGNSDEHSSSNDEQLMENEDGDLSETEQKLESLEINEEPTPKVDNPRSRAKVVSIEKRNPINTIVGIIRAPGWSTSNHDNVSTKSDYAIFIPKDKRMPFITIHKNDLGILKVHDWIENILNHHSKLFAAEISKWSTYSRYPMGVLKEELGSVTNVEDYTNALILENGFSSQAFSREVLECLPAEDWRITENEIAKRRDFRNDIVLTIDPDTAKDLDDAVSCKYLGNGTYEVGVHIADVSHFMKPDTPLDKEAASRATTVYLVQKAIPMLPSLLCERLCSLNPQVERLAFSVTWKMNKDGKEVGKRWFGKSVIKTCSRLAYGEAQNIIEGKSWAEGVGKPIGGNHSAKDVEETIMVLFEISRKLRARRFAKGAVEINSTELKFQLNEYGLPDMCEVYEQKEANHLIEEFMLLANRSVAEKISNSFPANALLRRHASPKERQINEFCKFMEGLKFHFDASSSFSFNDSMNRLRSSFNPDLVELFENMAVRSLNRAEYFCTGDFPERSDWHHYALSFDYYTHFTSPIRRYPDVIVHRLLENALKQKSPNLPKKLCSKYAEHSNEQREKANTIQEDSQQLFLSVFISEYCKKRGVSSMPVTAFATRIQDRSIDVYVSQYGISSRVELLNDDNVKTYKILPDDSAVIIKKQDDSEIKISLTDKFQVYMYSDYSRTFFSVRCSLFPKT</sequence>
<feature type="compositionally biased region" description="Basic and acidic residues" evidence="2">
    <location>
        <begin position="131"/>
        <end position="149"/>
    </location>
</feature>
<dbReference type="AlphaFoldDB" id="S9PNJ3"/>
<dbReference type="GO" id="GO:0000175">
    <property type="term" value="F:3'-5'-RNA exonuclease activity"/>
    <property type="evidence" value="ECO:0007669"/>
    <property type="project" value="EnsemblFungi"/>
</dbReference>
<dbReference type="InterPro" id="IPR055232">
    <property type="entry name" value="Dis32-like_C"/>
</dbReference>
<feature type="domain" description="RNB" evidence="3">
    <location>
        <begin position="488"/>
        <end position="834"/>
    </location>
</feature>
<evidence type="ECO:0000313" key="5">
    <source>
        <dbReference type="Proteomes" id="UP000016088"/>
    </source>
</evidence>
<feature type="compositionally biased region" description="Acidic residues" evidence="2">
    <location>
        <begin position="306"/>
        <end position="317"/>
    </location>
</feature>
<organism evidence="4 5">
    <name type="scientific">Schizosaccharomyces octosporus (strain yFS286)</name>
    <name type="common">Fission yeast</name>
    <name type="synonym">Octosporomyces octosporus</name>
    <dbReference type="NCBI Taxonomy" id="483514"/>
    <lineage>
        <taxon>Eukaryota</taxon>
        <taxon>Fungi</taxon>
        <taxon>Dikarya</taxon>
        <taxon>Ascomycota</taxon>
        <taxon>Taphrinomycotina</taxon>
        <taxon>Schizosaccharomycetes</taxon>
        <taxon>Schizosaccharomycetales</taxon>
        <taxon>Schizosaccharomycetaceae</taxon>
        <taxon>Schizosaccharomyces</taxon>
    </lineage>
</organism>
<evidence type="ECO:0000256" key="1">
    <source>
        <dbReference type="RuleBase" id="RU003901"/>
    </source>
</evidence>
<dbReference type="eggNOG" id="KOG2102">
    <property type="taxonomic scope" value="Eukaryota"/>
</dbReference>
<feature type="region of interest" description="Disordered" evidence="2">
    <location>
        <begin position="287"/>
        <end position="343"/>
    </location>
</feature>
<dbReference type="SUPFAM" id="SSF50249">
    <property type="entry name" value="Nucleic acid-binding proteins"/>
    <property type="match status" value="2"/>
</dbReference>
<dbReference type="InterPro" id="IPR001900">
    <property type="entry name" value="RNase_II/R"/>
</dbReference>
<dbReference type="PANTHER" id="PTHR23355">
    <property type="entry name" value="RIBONUCLEASE"/>
    <property type="match status" value="1"/>
</dbReference>
<dbReference type="HOGENOM" id="CLU_002333_5_2_1"/>
<dbReference type="PROSITE" id="PS01175">
    <property type="entry name" value="RIBONUCLEASE_II"/>
    <property type="match status" value="1"/>
</dbReference>
<dbReference type="PANTHER" id="PTHR23355:SF66">
    <property type="entry name" value="DIS3-LIKE EXONUCLEASE 2-RELATED"/>
    <property type="match status" value="1"/>
</dbReference>
<accession>S9PNJ3</accession>
<name>S9PNJ3_SCHOY</name>
<dbReference type="Pfam" id="PF22428">
    <property type="entry name" value="Dis32-like_C"/>
    <property type="match status" value="1"/>
</dbReference>
<dbReference type="InterPro" id="IPR022966">
    <property type="entry name" value="RNase_II/R_CS"/>
</dbReference>
<evidence type="ECO:0000259" key="3">
    <source>
        <dbReference type="SMART" id="SM00955"/>
    </source>
</evidence>
<dbReference type="Gene3D" id="2.40.50.690">
    <property type="match status" value="1"/>
</dbReference>
<dbReference type="EMBL" id="KE503208">
    <property type="protein sequence ID" value="EPX70821.1"/>
    <property type="molecule type" value="Genomic_DNA"/>
</dbReference>
<dbReference type="Gene3D" id="2.40.50.700">
    <property type="match status" value="1"/>
</dbReference>
<dbReference type="RefSeq" id="XP_013020432.1">
    <property type="nucleotide sequence ID" value="XM_013164978.1"/>
</dbReference>
<comment type="similarity">
    <text evidence="1">Belongs to the RNR ribonuclease family.</text>
</comment>
<proteinExistence type="inferred from homology"/>
<protein>
    <submittedName>
        <fullName evidence="4">Ribonuclease II family protein</fullName>
    </submittedName>
</protein>
<dbReference type="Pfam" id="PF17849">
    <property type="entry name" value="OB_Dis3"/>
    <property type="match status" value="1"/>
</dbReference>
<keyword evidence="5" id="KW-1185">Reference proteome</keyword>
<dbReference type="InterPro" id="IPR041505">
    <property type="entry name" value="Dis3_CSD2"/>
</dbReference>
<dbReference type="GeneID" id="25033100"/>
<dbReference type="OrthoDB" id="372421at2759"/>
<feature type="compositionally biased region" description="Basic and acidic residues" evidence="2">
    <location>
        <begin position="187"/>
        <end position="205"/>
    </location>
</feature>
<feature type="compositionally biased region" description="Basic and acidic residues" evidence="2">
    <location>
        <begin position="287"/>
        <end position="302"/>
    </location>
</feature>
<dbReference type="GO" id="GO:1990074">
    <property type="term" value="P:polyuridylation-dependent mRNA catabolic process"/>
    <property type="evidence" value="ECO:0007669"/>
    <property type="project" value="EnsemblFungi"/>
</dbReference>
<dbReference type="GO" id="GO:0000956">
    <property type="term" value="P:nuclear-transcribed mRNA catabolic process"/>
    <property type="evidence" value="ECO:0007669"/>
    <property type="project" value="EnsemblFungi"/>
</dbReference>
<dbReference type="Proteomes" id="UP000016088">
    <property type="component" value="Unassembled WGS sequence"/>
</dbReference>
<dbReference type="SMART" id="SM00955">
    <property type="entry name" value="RNB"/>
    <property type="match status" value="1"/>
</dbReference>
<dbReference type="InterPro" id="IPR050180">
    <property type="entry name" value="RNR_Ribonuclease"/>
</dbReference>
<feature type="region of interest" description="Disordered" evidence="2">
    <location>
        <begin position="19"/>
        <end position="215"/>
    </location>
</feature>
<dbReference type="GO" id="GO:0000932">
    <property type="term" value="C:P-body"/>
    <property type="evidence" value="ECO:0007669"/>
    <property type="project" value="EnsemblFungi"/>
</dbReference>
<dbReference type="GO" id="GO:0008266">
    <property type="term" value="F:poly(U) RNA binding"/>
    <property type="evidence" value="ECO:0007669"/>
    <property type="project" value="EnsemblFungi"/>
</dbReference>